<dbReference type="SUPFAM" id="SSF55315">
    <property type="entry name" value="L30e-like"/>
    <property type="match status" value="1"/>
</dbReference>
<organism evidence="2 3">
    <name type="scientific">Lottiidibacillus patelloidae</name>
    <dbReference type="NCBI Taxonomy" id="2670334"/>
    <lineage>
        <taxon>Bacteria</taxon>
        <taxon>Bacillati</taxon>
        <taxon>Bacillota</taxon>
        <taxon>Bacilli</taxon>
        <taxon>Bacillales</taxon>
        <taxon>Bacillaceae</taxon>
        <taxon>Lottiidibacillus</taxon>
    </lineage>
</organism>
<evidence type="ECO:0000313" key="3">
    <source>
        <dbReference type="Proteomes" id="UP000217083"/>
    </source>
</evidence>
<proteinExistence type="predicted"/>
<accession>A0A263BYH7</accession>
<feature type="domain" description="Ribosomal protein eL8/eL30/eS12/Gadd45" evidence="1">
    <location>
        <begin position="3"/>
        <end position="93"/>
    </location>
</feature>
<dbReference type="InterPro" id="IPR004038">
    <property type="entry name" value="Ribosomal_eL8/eL30/eS12/Gad45"/>
</dbReference>
<reference evidence="3" key="1">
    <citation type="submission" date="2017-08" db="EMBL/GenBank/DDBJ databases">
        <authorList>
            <person name="Huang Z."/>
        </authorList>
    </citation>
    <scope>NUCLEOTIDE SEQUENCE [LARGE SCALE GENOMIC DNA]</scope>
    <source>
        <strain evidence="3">SA5d-4</strain>
    </source>
</reference>
<reference evidence="2 3" key="2">
    <citation type="submission" date="2017-09" db="EMBL/GenBank/DDBJ databases">
        <title>Bacillus patelloidae sp. nov., isolated from the intestinal tract of a marine limpet.</title>
        <authorList>
            <person name="Liu R."/>
            <person name="Dong C."/>
            <person name="Shao Z."/>
        </authorList>
    </citation>
    <scope>NUCLEOTIDE SEQUENCE [LARGE SCALE GENOMIC DNA]</scope>
    <source>
        <strain evidence="2 3">SA5d-4</strain>
    </source>
</reference>
<dbReference type="NCBIfam" id="NF005825">
    <property type="entry name" value="PRK07714.1"/>
    <property type="match status" value="1"/>
</dbReference>
<dbReference type="EMBL" id="NPIA01000001">
    <property type="protein sequence ID" value="OZM58764.1"/>
    <property type="molecule type" value="Genomic_DNA"/>
</dbReference>
<dbReference type="Pfam" id="PF01248">
    <property type="entry name" value="Ribosomal_L7Ae"/>
    <property type="match status" value="1"/>
</dbReference>
<evidence type="ECO:0000259" key="1">
    <source>
        <dbReference type="Pfam" id="PF01248"/>
    </source>
</evidence>
<evidence type="ECO:0000313" key="2">
    <source>
        <dbReference type="EMBL" id="OZM58764.1"/>
    </source>
</evidence>
<dbReference type="RefSeq" id="WP_094922165.1">
    <property type="nucleotide sequence ID" value="NZ_NPIA01000001.1"/>
</dbReference>
<dbReference type="AlphaFoldDB" id="A0A263BYH7"/>
<protein>
    <recommendedName>
        <fullName evidence="1">Ribosomal protein eL8/eL30/eS12/Gadd45 domain-containing protein</fullName>
    </recommendedName>
</protein>
<dbReference type="InterPro" id="IPR029064">
    <property type="entry name" value="Ribosomal_eL30-like_sf"/>
</dbReference>
<name>A0A263BYH7_9BACI</name>
<dbReference type="Gene3D" id="3.30.1330.30">
    <property type="match status" value="1"/>
</dbReference>
<sequence>MEKWLSILGLAYRARKIISGEELVIKDVRNKNAKLVLLAEDGSQNTKKKVMDKCTFYNVPFRIVTDRQRLGKAIGKSERVVVGVNDQGFATKLIALLDE</sequence>
<gene>
    <name evidence="2" type="ORF">CIB95_03320</name>
</gene>
<comment type="caution">
    <text evidence="2">The sequence shown here is derived from an EMBL/GenBank/DDBJ whole genome shotgun (WGS) entry which is preliminary data.</text>
</comment>
<keyword evidence="3" id="KW-1185">Reference proteome</keyword>
<dbReference type="Proteomes" id="UP000217083">
    <property type="component" value="Unassembled WGS sequence"/>
</dbReference>